<protein>
    <submittedName>
        <fullName evidence="2">Uncharacterized protein</fullName>
    </submittedName>
</protein>
<proteinExistence type="predicted"/>
<evidence type="ECO:0000313" key="2">
    <source>
        <dbReference type="EnsemblPlants" id="AUR62032078-RA:cds"/>
    </source>
</evidence>
<reference evidence="2" key="1">
    <citation type="journal article" date="2017" name="Nature">
        <title>The genome of Chenopodium quinoa.</title>
        <authorList>
            <person name="Jarvis D.E."/>
            <person name="Ho Y.S."/>
            <person name="Lightfoot D.J."/>
            <person name="Schmoeckel S.M."/>
            <person name="Li B."/>
            <person name="Borm T.J.A."/>
            <person name="Ohyanagi H."/>
            <person name="Mineta K."/>
            <person name="Michell C.T."/>
            <person name="Saber N."/>
            <person name="Kharbatia N.M."/>
            <person name="Rupper R.R."/>
            <person name="Sharp A.R."/>
            <person name="Dally N."/>
            <person name="Boughton B.A."/>
            <person name="Woo Y.H."/>
            <person name="Gao G."/>
            <person name="Schijlen E.G.W.M."/>
            <person name="Guo X."/>
            <person name="Momin A.A."/>
            <person name="Negrao S."/>
            <person name="Al-Babili S."/>
            <person name="Gehring C."/>
            <person name="Roessner U."/>
            <person name="Jung C."/>
            <person name="Murphy K."/>
            <person name="Arold S.T."/>
            <person name="Gojobori T."/>
            <person name="van der Linden C.G."/>
            <person name="van Loo E.N."/>
            <person name="Jellen E.N."/>
            <person name="Maughan P.J."/>
            <person name="Tester M."/>
        </authorList>
    </citation>
    <scope>NUCLEOTIDE SEQUENCE [LARGE SCALE GENOMIC DNA]</scope>
    <source>
        <strain evidence="2">cv. PI 614886</strain>
    </source>
</reference>
<dbReference type="Proteomes" id="UP000596660">
    <property type="component" value="Unplaced"/>
</dbReference>
<dbReference type="EnsemblPlants" id="AUR62032078-RA">
    <property type="protein sequence ID" value="AUR62032078-RA:cds"/>
    <property type="gene ID" value="AUR62032078"/>
</dbReference>
<evidence type="ECO:0000313" key="3">
    <source>
        <dbReference type="Proteomes" id="UP000596660"/>
    </source>
</evidence>
<keyword evidence="3" id="KW-1185">Reference proteome</keyword>
<dbReference type="PANTHER" id="PTHR48258">
    <property type="entry name" value="DUF4218 DOMAIN-CONTAINING PROTEIN-RELATED"/>
    <property type="match status" value="1"/>
</dbReference>
<dbReference type="AlphaFoldDB" id="A0A803MMB6"/>
<reference evidence="2" key="2">
    <citation type="submission" date="2021-03" db="UniProtKB">
        <authorList>
            <consortium name="EnsemblPlants"/>
        </authorList>
    </citation>
    <scope>IDENTIFICATION</scope>
</reference>
<keyword evidence="1" id="KW-0175">Coiled coil</keyword>
<name>A0A803MMB6_CHEQI</name>
<organism evidence="2 3">
    <name type="scientific">Chenopodium quinoa</name>
    <name type="common">Quinoa</name>
    <dbReference type="NCBI Taxonomy" id="63459"/>
    <lineage>
        <taxon>Eukaryota</taxon>
        <taxon>Viridiplantae</taxon>
        <taxon>Streptophyta</taxon>
        <taxon>Embryophyta</taxon>
        <taxon>Tracheophyta</taxon>
        <taxon>Spermatophyta</taxon>
        <taxon>Magnoliopsida</taxon>
        <taxon>eudicotyledons</taxon>
        <taxon>Gunneridae</taxon>
        <taxon>Pentapetalae</taxon>
        <taxon>Caryophyllales</taxon>
        <taxon>Chenopodiaceae</taxon>
        <taxon>Chenopodioideae</taxon>
        <taxon>Atripliceae</taxon>
        <taxon>Chenopodium</taxon>
    </lineage>
</organism>
<sequence length="594" mass="69418">MKMHDDLRPKKVRDKYQIPRAPFNLTLHERRKIVTFLSKLAFPDGYSSNISRCASLQDGKIIGMKTYDFHVFMQDLLTLTFQDQNEDMNYPQLHSLSVFYNTGKTLGKPNLKQLSIEDWRKAQLYVLQNCEEAQPFFDEYENDIGHRDVEFCKWFENRIIQLWEDKDERVTEELLCLARGPMKRVVTFDGYVINGFRFHTKKRQRHRKTQNSGVVVLGDAESGGKDFYGTLDEVIVLEYDALENRTSPKVVLFRCKCNKLKVFKPKSGYVKGLGPGARPPKKRRVVGETNEVRVELSAEIQQLKEDAATREGVLVSQIESLKESNEELRTSNEELIASNDELKATVSRINIEAQKREKKLRDDMMKMFEQLRDPFDSDLDLANRRKMYRTEICVALTLAEINTKRKSLVEKVSRFRVVRKLEHEKEVKDMIYVSDFLKTHKEKMKNMSLKCNQVINYLAVNDDENFPNKSEVVGWFGESIEIIRGDCNTLLNEWKASTNLISAWSNHLNNNERQKDRSENDMVRFFFGLDFMVYDGVNGIGLGTIKEEFQRLTQHHIKTVLDLLLNENNQMQEKLLTNVKDWKEKKAQKTCEEL</sequence>
<dbReference type="PANTHER" id="PTHR48258:SF3">
    <property type="entry name" value="FK506-BINDING PROTEIN 4-LIKE ISOFORM X1"/>
    <property type="match status" value="1"/>
</dbReference>
<accession>A0A803MMB6</accession>
<evidence type="ECO:0000256" key="1">
    <source>
        <dbReference type="SAM" id="Coils"/>
    </source>
</evidence>
<feature type="coiled-coil region" evidence="1">
    <location>
        <begin position="286"/>
        <end position="359"/>
    </location>
</feature>
<dbReference type="Gramene" id="AUR62032078-RA">
    <property type="protein sequence ID" value="AUR62032078-RA:cds"/>
    <property type="gene ID" value="AUR62032078"/>
</dbReference>